<comment type="similarity">
    <text evidence="1">Belongs to the LIX1 family.</text>
</comment>
<dbReference type="InterPro" id="IPR051436">
    <property type="entry name" value="Autophagy-related_EPG5"/>
</dbReference>
<proteinExistence type="inferred from homology"/>
<dbReference type="EMBL" id="CAJVCH010288222">
    <property type="protein sequence ID" value="CAG7785060.1"/>
    <property type="molecule type" value="Genomic_DNA"/>
</dbReference>
<evidence type="ECO:0000313" key="3">
    <source>
        <dbReference type="Proteomes" id="UP000708208"/>
    </source>
</evidence>
<gene>
    <name evidence="2" type="ORF">AFUS01_LOCUS23710</name>
</gene>
<evidence type="ECO:0000313" key="2">
    <source>
        <dbReference type="EMBL" id="CAG7785060.1"/>
    </source>
</evidence>
<keyword evidence="3" id="KW-1185">Reference proteome</keyword>
<comment type="caution">
    <text evidence="2">The sequence shown here is derived from an EMBL/GenBank/DDBJ whole genome shotgun (WGS) entry which is preliminary data.</text>
</comment>
<dbReference type="PANTHER" id="PTHR31139">
    <property type="entry name" value="ECTOPIC P GRANULES PROTEIN 5 HOMOLOG"/>
    <property type="match status" value="1"/>
</dbReference>
<name>A0A8J2KDZ4_9HEXA</name>
<dbReference type="InterPro" id="IPR029270">
    <property type="entry name" value="LIX1"/>
</dbReference>
<dbReference type="GO" id="GO:0097352">
    <property type="term" value="P:autophagosome maturation"/>
    <property type="evidence" value="ECO:0007669"/>
    <property type="project" value="TreeGrafter"/>
</dbReference>
<sequence length="158" mass="17991">MNSLFNEHPTRRISDTFITAAVADAASQCSSPDDAGVGAFKTMLEAAKGKTMLQFHEMMTVFQLLHWNGTLRAMRERQCSRQEVIAHYSTRPLDDSMRGQMALDWVTREKMSPSTIIRELTLAETELEEARSLGRELRFPKEKREILLLAKNQLTCIS</sequence>
<protein>
    <recommendedName>
        <fullName evidence="4">LIX1-like protein</fullName>
    </recommendedName>
</protein>
<dbReference type="AlphaFoldDB" id="A0A8J2KDZ4"/>
<evidence type="ECO:0008006" key="4">
    <source>
        <dbReference type="Google" id="ProtNLM"/>
    </source>
</evidence>
<dbReference type="GO" id="GO:0005737">
    <property type="term" value="C:cytoplasm"/>
    <property type="evidence" value="ECO:0007669"/>
    <property type="project" value="TreeGrafter"/>
</dbReference>
<dbReference type="Proteomes" id="UP000708208">
    <property type="component" value="Unassembled WGS sequence"/>
</dbReference>
<dbReference type="OrthoDB" id="6250996at2759"/>
<accession>A0A8J2KDZ4</accession>
<evidence type="ECO:0000256" key="1">
    <source>
        <dbReference type="ARBA" id="ARBA00007468"/>
    </source>
</evidence>
<organism evidence="2 3">
    <name type="scientific">Allacma fusca</name>
    <dbReference type="NCBI Taxonomy" id="39272"/>
    <lineage>
        <taxon>Eukaryota</taxon>
        <taxon>Metazoa</taxon>
        <taxon>Ecdysozoa</taxon>
        <taxon>Arthropoda</taxon>
        <taxon>Hexapoda</taxon>
        <taxon>Collembola</taxon>
        <taxon>Symphypleona</taxon>
        <taxon>Sminthuridae</taxon>
        <taxon>Allacma</taxon>
    </lineage>
</organism>
<dbReference type="PANTHER" id="PTHR31139:SF6">
    <property type="entry name" value="PROTEIN LIMB EXPRESSION 1 HOMOLOG"/>
    <property type="match status" value="1"/>
</dbReference>
<dbReference type="Pfam" id="PF14954">
    <property type="entry name" value="LIX1"/>
    <property type="match status" value="1"/>
</dbReference>
<reference evidence="2" key="1">
    <citation type="submission" date="2021-06" db="EMBL/GenBank/DDBJ databases">
        <authorList>
            <person name="Hodson N. C."/>
            <person name="Mongue J. A."/>
            <person name="Jaron S. K."/>
        </authorList>
    </citation>
    <scope>NUCLEOTIDE SEQUENCE</scope>
</reference>